<dbReference type="EC" id="2.6.1.18" evidence="28"/>
<dbReference type="PROSITE" id="PS00600">
    <property type="entry name" value="AA_TRANSFER_CLASS_3"/>
    <property type="match status" value="1"/>
</dbReference>
<evidence type="ECO:0000256" key="12">
    <source>
        <dbReference type="ARBA" id="ARBA00039130"/>
    </source>
</evidence>
<comment type="similarity">
    <text evidence="3 39">Belongs to the class-III pyridoxal-phosphate-dependent aminotransferase family.</text>
</comment>
<dbReference type="PANTHER" id="PTHR45688:SF3">
    <property type="entry name" value="ALANINE--GLYOXYLATE AMINOTRANSFERASE 2, MITOCHONDRIAL"/>
    <property type="match status" value="1"/>
</dbReference>
<evidence type="ECO:0000256" key="30">
    <source>
        <dbReference type="ARBA" id="ARBA00044258"/>
    </source>
</evidence>
<comment type="catalytic activity">
    <reaction evidence="25">
        <text>N(omega),N('omega)-dimethyl-L-arginine + pyruvate = 5-(3,3'-dimethylguanidino)-2-oxopentanoate + L-alanine</text>
        <dbReference type="Rhea" id="RHEA:77307"/>
        <dbReference type="ChEBI" id="CHEBI:15361"/>
        <dbReference type="ChEBI" id="CHEBI:57972"/>
        <dbReference type="ChEBI" id="CHEBI:197308"/>
        <dbReference type="ChEBI" id="CHEBI:197310"/>
    </reaction>
</comment>
<comment type="catalytic activity">
    <reaction evidence="32">
        <text>L-ornithine + glyoxylate = 5-amino-2-oxopentanoate + glycine</text>
        <dbReference type="Rhea" id="RHEA:77331"/>
        <dbReference type="ChEBI" id="CHEBI:36655"/>
        <dbReference type="ChEBI" id="CHEBI:46911"/>
        <dbReference type="ChEBI" id="CHEBI:57305"/>
        <dbReference type="ChEBI" id="CHEBI:58802"/>
    </reaction>
</comment>
<evidence type="ECO:0000256" key="8">
    <source>
        <dbReference type="ARBA" id="ARBA00022898"/>
    </source>
</evidence>
<comment type="subcellular location">
    <subcellularLocation>
        <location evidence="2">Mitochondrion</location>
    </subcellularLocation>
</comment>
<dbReference type="OrthoDB" id="10261433at2759"/>
<dbReference type="Gene3D" id="3.90.1150.10">
    <property type="entry name" value="Aspartate Aminotransferase, domain 1"/>
    <property type="match status" value="1"/>
</dbReference>
<comment type="catalytic activity">
    <reaction evidence="27">
        <text>2-oxopentanoate + N(omega),N(omega)-dimethyl-L-arginine = 5-(3,3-dimethylguanidino)-2-oxopentanoate + L-2-aminopentanoate</text>
        <dbReference type="Rhea" id="RHEA:77359"/>
        <dbReference type="ChEBI" id="CHEBI:28644"/>
        <dbReference type="ChEBI" id="CHEBI:58326"/>
        <dbReference type="ChEBI" id="CHEBI:58441"/>
        <dbReference type="ChEBI" id="CHEBI:197301"/>
    </reaction>
</comment>
<comment type="catalytic activity">
    <reaction evidence="18">
        <text>N(omega),N(omega)-dimethyl-L-arginine + pyruvate = 5-(3,3-dimethylguanidino)-2-oxopentanoate + L-alanine</text>
        <dbReference type="Rhea" id="RHEA:77303"/>
        <dbReference type="ChEBI" id="CHEBI:15361"/>
        <dbReference type="ChEBI" id="CHEBI:57972"/>
        <dbReference type="ChEBI" id="CHEBI:58326"/>
        <dbReference type="ChEBI" id="CHEBI:197301"/>
    </reaction>
</comment>
<keyword evidence="7" id="KW-0808">Transferase</keyword>
<dbReference type="PIRSF" id="PIRSF000521">
    <property type="entry name" value="Transaminase_4ab_Lys_Orn"/>
    <property type="match status" value="1"/>
</dbReference>
<dbReference type="AlphaFoldDB" id="A0A7M5X6Y6"/>
<evidence type="ECO:0000256" key="26">
    <source>
        <dbReference type="ARBA" id="ARBA00043825"/>
    </source>
</evidence>
<comment type="catalytic activity">
    <reaction evidence="26">
        <text>3-oxopropanoate + L-alanine = beta-alanine + pyruvate</text>
        <dbReference type="Rhea" id="RHEA:14077"/>
        <dbReference type="ChEBI" id="CHEBI:15361"/>
        <dbReference type="ChEBI" id="CHEBI:33190"/>
        <dbReference type="ChEBI" id="CHEBI:57966"/>
        <dbReference type="ChEBI" id="CHEBI:57972"/>
        <dbReference type="EC" id="2.6.1.18"/>
    </reaction>
    <physiologicalReaction direction="right-to-left" evidence="26">
        <dbReference type="Rhea" id="RHEA:14079"/>
    </physiologicalReaction>
</comment>
<dbReference type="Pfam" id="PF00202">
    <property type="entry name" value="Aminotran_3"/>
    <property type="match status" value="1"/>
</dbReference>
<comment type="function">
    <text evidence="38">Multifunctional aminotransferase with a broad substrate specificity. Catalyzes the conversion of glyoxylate to glycine using alanine as the amino donor. Catalyzes metabolism of not L- but the D-isomer of D-beta-aminoisobutyric acid to generate 2-methyl-3-oxopropanoate and alanine. Catalyzes the transfer of the amino group from beta-alanine to pyruvate to yield L-alanine and 3-oxopropanoate. Can metabolize NG-monomethyl-L-arginine (NMMA), asymmetric NG,NG-dimethyl-L-arginine (ADMA) and symmetric NG,N'G-dimethyl-L-arginine (SDMA). ADMA is a potent inhibitor of nitric-oxide (NO) synthase, and this activity provides mechanism through which the kidney regulates blood pressure.</text>
</comment>
<reference evidence="40" key="1">
    <citation type="submission" date="2021-01" db="UniProtKB">
        <authorList>
            <consortium name="EnsemblMetazoa"/>
        </authorList>
    </citation>
    <scope>IDENTIFICATION</scope>
</reference>
<keyword evidence="41" id="KW-1185">Reference proteome</keyword>
<evidence type="ECO:0000256" key="5">
    <source>
        <dbReference type="ARBA" id="ARBA00013049"/>
    </source>
</evidence>
<accession>A0A7M5X6Y6</accession>
<evidence type="ECO:0000256" key="31">
    <source>
        <dbReference type="ARBA" id="ARBA00047892"/>
    </source>
</evidence>
<comment type="catalytic activity">
    <reaction evidence="20">
        <text>(R)-3-amino-2-methylpropanoate + pyruvate = 2-methyl-3-oxopropanoate + L-alanine</text>
        <dbReference type="Rhea" id="RHEA:18393"/>
        <dbReference type="ChEBI" id="CHEBI:15361"/>
        <dbReference type="ChEBI" id="CHEBI:57700"/>
        <dbReference type="ChEBI" id="CHEBI:57731"/>
        <dbReference type="ChEBI" id="CHEBI:57972"/>
        <dbReference type="EC" id="2.6.1.40"/>
    </reaction>
    <physiologicalReaction direction="left-to-right" evidence="20">
        <dbReference type="Rhea" id="RHEA:18394"/>
    </physiologicalReaction>
</comment>
<evidence type="ECO:0000256" key="14">
    <source>
        <dbReference type="ARBA" id="ARBA00041662"/>
    </source>
</evidence>
<dbReference type="EC" id="2.6.1.44" evidence="5"/>
<dbReference type="GO" id="GO:0008453">
    <property type="term" value="F:alanine-glyoxylate transaminase activity"/>
    <property type="evidence" value="ECO:0007669"/>
    <property type="project" value="UniProtKB-EC"/>
</dbReference>
<evidence type="ECO:0000256" key="9">
    <source>
        <dbReference type="ARBA" id="ARBA00022946"/>
    </source>
</evidence>
<keyword evidence="8 39" id="KW-0663">Pyridoxal phosphate</keyword>
<evidence type="ECO:0000256" key="18">
    <source>
        <dbReference type="ARBA" id="ARBA00043669"/>
    </source>
</evidence>
<dbReference type="EC" id="2.6.1.40" evidence="12"/>
<dbReference type="GO" id="GO:0016223">
    <property type="term" value="F:beta-alanine:pyruvate transaminase activity"/>
    <property type="evidence" value="ECO:0007669"/>
    <property type="project" value="UniProtKB-EC"/>
</dbReference>
<dbReference type="PANTHER" id="PTHR45688">
    <property type="match status" value="1"/>
</dbReference>
<dbReference type="Proteomes" id="UP000594262">
    <property type="component" value="Unplaced"/>
</dbReference>
<comment type="catalytic activity">
    <reaction evidence="34">
        <text>N(omega),N(omega)-dimethyl-L-arginine + 2-oxobutanoate = 5-(3,3-dimethylguanidino)-2-oxopentanoate + (2S)-2-aminobutanoate</text>
        <dbReference type="Rhea" id="RHEA:77351"/>
        <dbReference type="ChEBI" id="CHEBI:16763"/>
        <dbReference type="ChEBI" id="CHEBI:58326"/>
        <dbReference type="ChEBI" id="CHEBI:74359"/>
        <dbReference type="ChEBI" id="CHEBI:197301"/>
    </reaction>
</comment>
<evidence type="ECO:0000313" key="40">
    <source>
        <dbReference type="EnsemblMetazoa" id="CLYHEMP017817.1"/>
    </source>
</evidence>
<evidence type="ECO:0000256" key="25">
    <source>
        <dbReference type="ARBA" id="ARBA00043798"/>
    </source>
</evidence>
<dbReference type="InterPro" id="IPR015422">
    <property type="entry name" value="PyrdxlP-dep_Trfase_small"/>
</dbReference>
<dbReference type="GO" id="GO:0005739">
    <property type="term" value="C:mitochondrion"/>
    <property type="evidence" value="ECO:0007669"/>
    <property type="project" value="UniProtKB-SubCell"/>
</dbReference>
<evidence type="ECO:0000256" key="17">
    <source>
        <dbReference type="ARBA" id="ARBA00042669"/>
    </source>
</evidence>
<evidence type="ECO:0000256" key="2">
    <source>
        <dbReference type="ARBA" id="ARBA00004173"/>
    </source>
</evidence>
<name>A0A7M5X6Y6_9CNID</name>
<evidence type="ECO:0000256" key="13">
    <source>
        <dbReference type="ARBA" id="ARBA00039862"/>
    </source>
</evidence>
<comment type="catalytic activity">
    <reaction evidence="23">
        <text>N(omega)-methyl-L-arginine + pyruvate = 5-(3-methylguanidino)-2-oxopentanoate + L-alanine</text>
        <dbReference type="Rhea" id="RHEA:77319"/>
        <dbReference type="ChEBI" id="CHEBI:15361"/>
        <dbReference type="ChEBI" id="CHEBI:57972"/>
        <dbReference type="ChEBI" id="CHEBI:114953"/>
        <dbReference type="ChEBI" id="CHEBI:197314"/>
    </reaction>
</comment>
<dbReference type="GO" id="GO:0009436">
    <property type="term" value="P:glyoxylate catabolic process"/>
    <property type="evidence" value="ECO:0007669"/>
    <property type="project" value="TreeGrafter"/>
</dbReference>
<comment type="catalytic activity">
    <reaction evidence="35">
        <text>N(omega)-methyl-L-arginine + glyoxylate = 5-(3-methylguanidino)-2-oxopentanoate + glycine</text>
        <dbReference type="Rhea" id="RHEA:77323"/>
        <dbReference type="ChEBI" id="CHEBI:36655"/>
        <dbReference type="ChEBI" id="CHEBI:57305"/>
        <dbReference type="ChEBI" id="CHEBI:114953"/>
        <dbReference type="ChEBI" id="CHEBI:197314"/>
    </reaction>
</comment>
<comment type="catalytic activity">
    <reaction evidence="19">
        <text>(2S)-2-aminobutanoate + glyoxylate = 2-oxobutanoate + glycine</text>
        <dbReference type="Rhea" id="RHEA:77339"/>
        <dbReference type="ChEBI" id="CHEBI:16763"/>
        <dbReference type="ChEBI" id="CHEBI:36655"/>
        <dbReference type="ChEBI" id="CHEBI:57305"/>
        <dbReference type="ChEBI" id="CHEBI:74359"/>
    </reaction>
</comment>
<evidence type="ECO:0000256" key="7">
    <source>
        <dbReference type="ARBA" id="ARBA00022679"/>
    </source>
</evidence>
<dbReference type="GeneID" id="136815647"/>
<evidence type="ECO:0000256" key="34">
    <source>
        <dbReference type="ARBA" id="ARBA00048560"/>
    </source>
</evidence>
<keyword evidence="10" id="KW-0496">Mitochondrion</keyword>
<proteinExistence type="inferred from homology"/>
<comment type="catalytic activity">
    <reaction evidence="22">
        <text>2-oxobutanoate + L-alanine = (2S)-2-aminobutanoate + pyruvate</text>
        <dbReference type="Rhea" id="RHEA:77355"/>
        <dbReference type="ChEBI" id="CHEBI:15361"/>
        <dbReference type="ChEBI" id="CHEBI:16763"/>
        <dbReference type="ChEBI" id="CHEBI:57972"/>
        <dbReference type="ChEBI" id="CHEBI:74359"/>
        <dbReference type="EC" id="2.6.1.44"/>
    </reaction>
</comment>
<comment type="cofactor">
    <cofactor evidence="1">
        <name>pyridoxal 5'-phosphate</name>
        <dbReference type="ChEBI" id="CHEBI:597326"/>
    </cofactor>
</comment>
<evidence type="ECO:0000256" key="36">
    <source>
        <dbReference type="ARBA" id="ARBA00048916"/>
    </source>
</evidence>
<evidence type="ECO:0000256" key="15">
    <source>
        <dbReference type="ARBA" id="ARBA00041845"/>
    </source>
</evidence>
<comment type="subunit">
    <text evidence="4">Homotetramer.</text>
</comment>
<evidence type="ECO:0000256" key="11">
    <source>
        <dbReference type="ARBA" id="ARBA00033660"/>
    </source>
</evidence>
<evidence type="ECO:0000256" key="19">
    <source>
        <dbReference type="ARBA" id="ARBA00043679"/>
    </source>
</evidence>
<dbReference type="InterPro" id="IPR005814">
    <property type="entry name" value="Aminotrans_3"/>
</dbReference>
<evidence type="ECO:0000256" key="10">
    <source>
        <dbReference type="ARBA" id="ARBA00023128"/>
    </source>
</evidence>
<dbReference type="GO" id="GO:0019481">
    <property type="term" value="P:L-alanine catabolic process, by transamination"/>
    <property type="evidence" value="ECO:0007669"/>
    <property type="project" value="TreeGrafter"/>
</dbReference>
<organism evidence="40 41">
    <name type="scientific">Clytia hemisphaerica</name>
    <dbReference type="NCBI Taxonomy" id="252671"/>
    <lineage>
        <taxon>Eukaryota</taxon>
        <taxon>Metazoa</taxon>
        <taxon>Cnidaria</taxon>
        <taxon>Hydrozoa</taxon>
        <taxon>Hydroidolina</taxon>
        <taxon>Leptothecata</taxon>
        <taxon>Obeliida</taxon>
        <taxon>Clytiidae</taxon>
        <taxon>Clytia</taxon>
    </lineage>
</organism>
<comment type="catalytic activity">
    <reaction evidence="36">
        <text>oxaloacetate + L-alanine = L-aspartate + pyruvate</text>
        <dbReference type="Rhea" id="RHEA:77347"/>
        <dbReference type="ChEBI" id="CHEBI:15361"/>
        <dbReference type="ChEBI" id="CHEBI:16452"/>
        <dbReference type="ChEBI" id="CHEBI:29991"/>
        <dbReference type="ChEBI" id="CHEBI:57972"/>
    </reaction>
</comment>
<evidence type="ECO:0000313" key="41">
    <source>
        <dbReference type="Proteomes" id="UP000594262"/>
    </source>
</evidence>
<evidence type="ECO:0000256" key="33">
    <source>
        <dbReference type="ARBA" id="ARBA00048500"/>
    </source>
</evidence>
<evidence type="ECO:0000256" key="4">
    <source>
        <dbReference type="ARBA" id="ARBA00011881"/>
    </source>
</evidence>
<evidence type="ECO:0000256" key="38">
    <source>
        <dbReference type="ARBA" id="ARBA00058068"/>
    </source>
</evidence>
<comment type="catalytic activity">
    <reaction evidence="24">
        <text>L-ornithine + pyruvate = 5-amino-2-oxopentanoate + L-alanine</text>
        <dbReference type="Rhea" id="RHEA:77327"/>
        <dbReference type="ChEBI" id="CHEBI:15361"/>
        <dbReference type="ChEBI" id="CHEBI:46911"/>
        <dbReference type="ChEBI" id="CHEBI:57972"/>
        <dbReference type="ChEBI" id="CHEBI:58802"/>
    </reaction>
</comment>
<evidence type="ECO:0000256" key="1">
    <source>
        <dbReference type="ARBA" id="ARBA00001933"/>
    </source>
</evidence>
<protein>
    <recommendedName>
        <fullName evidence="13">Alanine--glyoxylate aminotransferase 2, mitochondrial</fullName>
        <ecNumber evidence="28">2.6.1.18</ecNumber>
        <ecNumber evidence="12">2.6.1.40</ecNumber>
        <ecNumber evidence="5">2.6.1.44</ecNumber>
    </recommendedName>
    <alternativeName>
        <fullName evidence="14">(R)-3-amino-2-methylpropionate--pyruvate transaminase</fullName>
    </alternativeName>
    <alternativeName>
        <fullName evidence="16">Beta-ALAAT II</fullName>
    </alternativeName>
    <alternativeName>
        <fullName evidence="17">Beta-alanine-pyruvate aminotransferase</fullName>
    </alternativeName>
    <alternativeName>
        <fullName evidence="30">D-3-aminoisobutyrate-pyruvate aminotransferase</fullName>
    </alternativeName>
    <alternativeName>
        <fullName evidence="15">D-AIBAT</fullName>
    </alternativeName>
    <alternativeName>
        <fullName evidence="29">D-beta-aminoisobutyrate-pyruvate aminotransferase</fullName>
    </alternativeName>
</protein>
<evidence type="ECO:0000256" key="23">
    <source>
        <dbReference type="ARBA" id="ARBA00043758"/>
    </source>
</evidence>
<dbReference type="RefSeq" id="XP_066928193.1">
    <property type="nucleotide sequence ID" value="XM_067072092.1"/>
</dbReference>
<evidence type="ECO:0000256" key="22">
    <source>
        <dbReference type="ARBA" id="ARBA00043751"/>
    </source>
</evidence>
<evidence type="ECO:0000256" key="35">
    <source>
        <dbReference type="ARBA" id="ARBA00048760"/>
    </source>
</evidence>
<dbReference type="GO" id="GO:0047305">
    <property type="term" value="F:(R)-3-amino-2-methylpropionate-pyruvate transaminase activity"/>
    <property type="evidence" value="ECO:0007669"/>
    <property type="project" value="UniProtKB-EC"/>
</dbReference>
<evidence type="ECO:0000256" key="21">
    <source>
        <dbReference type="ARBA" id="ARBA00043749"/>
    </source>
</evidence>
<comment type="catalytic activity">
    <reaction evidence="33">
        <text>2-oxohexanoate + N(omega),N(omega)-dimethyl-L-arginine = L-2-aminohexanoate + 5-(3,3-dimethylguanidino)-2-oxopentanoate</text>
        <dbReference type="Rhea" id="RHEA:77363"/>
        <dbReference type="ChEBI" id="CHEBI:35177"/>
        <dbReference type="ChEBI" id="CHEBI:58326"/>
        <dbReference type="ChEBI" id="CHEBI:58455"/>
        <dbReference type="ChEBI" id="CHEBI:197301"/>
    </reaction>
</comment>
<dbReference type="InterPro" id="IPR049704">
    <property type="entry name" value="Aminotrans_3_PPA_site"/>
</dbReference>
<evidence type="ECO:0000256" key="3">
    <source>
        <dbReference type="ARBA" id="ARBA00008954"/>
    </source>
</evidence>
<dbReference type="SUPFAM" id="SSF53383">
    <property type="entry name" value="PLP-dependent transferases"/>
    <property type="match status" value="1"/>
</dbReference>
<evidence type="ECO:0000256" key="32">
    <source>
        <dbReference type="ARBA" id="ARBA00048264"/>
    </source>
</evidence>
<keyword evidence="9" id="KW-0809">Transit peptide</keyword>
<comment type="catalytic activity">
    <reaction evidence="37">
        <text>N(omega),N('omega)-dimethyl-L-arginine + glyoxylate = 5-(3,3'-dimethylguanidino)-2-oxopentanoate + glycine</text>
        <dbReference type="Rhea" id="RHEA:77315"/>
        <dbReference type="ChEBI" id="CHEBI:36655"/>
        <dbReference type="ChEBI" id="CHEBI:57305"/>
        <dbReference type="ChEBI" id="CHEBI:197308"/>
        <dbReference type="ChEBI" id="CHEBI:197310"/>
    </reaction>
</comment>
<comment type="catalytic activity">
    <reaction evidence="21">
        <text>N(omega),N(omega)-dimethyl-L-arginine + oxaloacetate = 5-(3,3-dimethylguanidino)-2-oxopentanoate + L-aspartate</text>
        <dbReference type="Rhea" id="RHEA:77343"/>
        <dbReference type="ChEBI" id="CHEBI:16452"/>
        <dbReference type="ChEBI" id="CHEBI:29991"/>
        <dbReference type="ChEBI" id="CHEBI:58326"/>
        <dbReference type="ChEBI" id="CHEBI:197301"/>
    </reaction>
</comment>
<keyword evidence="6" id="KW-0032">Aminotransferase</keyword>
<evidence type="ECO:0000256" key="37">
    <source>
        <dbReference type="ARBA" id="ARBA00049480"/>
    </source>
</evidence>
<evidence type="ECO:0000256" key="6">
    <source>
        <dbReference type="ARBA" id="ARBA00022576"/>
    </source>
</evidence>
<evidence type="ECO:0000256" key="39">
    <source>
        <dbReference type="RuleBase" id="RU003560"/>
    </source>
</evidence>
<dbReference type="InterPro" id="IPR015424">
    <property type="entry name" value="PyrdxlP-dep_Trfase"/>
</dbReference>
<evidence type="ECO:0000256" key="16">
    <source>
        <dbReference type="ARBA" id="ARBA00042611"/>
    </source>
</evidence>
<evidence type="ECO:0000256" key="20">
    <source>
        <dbReference type="ARBA" id="ARBA00043726"/>
    </source>
</evidence>
<dbReference type="FunFam" id="3.40.640.10:FF:000055">
    <property type="entry name" value="Alanine--glyoxylate aminotransferase 2, mitochondrial"/>
    <property type="match status" value="1"/>
</dbReference>
<sequence>MALFLRKHTGTPFKHAQVLSRSFAVRGVEMPSTDFQPAEFKGMPYDEARAAHAKNLFPHVSERMLLYKRPVYLTQGHMQWLWDSEGKRYLDLFAGIATCGVGHCHPKITESIQDQASKLVHCSNLYINAKQAEYAEKLLTKLPEKYNRVYFVNSGSEANDFAMTMMRVYTGSWDIIGLRNAYHGASPTTLGITNMGQYKFPTPQNFGCHTIPNPDVYKGIWGGKNCRDSPVQADRDCDCAEGVCEATDLYLGQLEDVLTNVTPPKVAGFFGEPIQGVGGSVQYPRDFLQKTYKKIHARGGLCVADEVQTGFGRTGSHYWGFQGAGLNPDIIVCAKTIANGLPMACVITTKEIADSMNVALPFNTYSSNPVSCAAAITALDVIDEEGLQENCQRVGTYCLEELSKIRDDYEIVGDVRGKGLMIGIEMVADKKTRAPLQPERVGDIIERTKDYGVLFGKGGRFGQVLRIKPPMNVTKEDIDFGLAVLRQSIEEHLAQ</sequence>
<dbReference type="GO" id="GO:0030170">
    <property type="term" value="F:pyridoxal phosphate binding"/>
    <property type="evidence" value="ECO:0007669"/>
    <property type="project" value="InterPro"/>
</dbReference>
<dbReference type="EnsemblMetazoa" id="CLYHEMT017817.1">
    <property type="protein sequence ID" value="CLYHEMP017817.1"/>
    <property type="gene ID" value="CLYHEMG017817"/>
</dbReference>
<dbReference type="CDD" id="cd00610">
    <property type="entry name" value="OAT_like"/>
    <property type="match status" value="1"/>
</dbReference>
<evidence type="ECO:0000256" key="29">
    <source>
        <dbReference type="ARBA" id="ARBA00044257"/>
    </source>
</evidence>
<evidence type="ECO:0000256" key="28">
    <source>
        <dbReference type="ARBA" id="ARBA00044055"/>
    </source>
</evidence>
<dbReference type="InterPro" id="IPR015421">
    <property type="entry name" value="PyrdxlP-dep_Trfase_major"/>
</dbReference>
<comment type="catalytic activity">
    <reaction evidence="11">
        <text>glyoxylate + L-alanine = glycine + pyruvate</text>
        <dbReference type="Rhea" id="RHEA:24248"/>
        <dbReference type="ChEBI" id="CHEBI:15361"/>
        <dbReference type="ChEBI" id="CHEBI:36655"/>
        <dbReference type="ChEBI" id="CHEBI:57305"/>
        <dbReference type="ChEBI" id="CHEBI:57972"/>
        <dbReference type="EC" id="2.6.1.44"/>
    </reaction>
    <physiologicalReaction direction="left-to-right" evidence="11">
        <dbReference type="Rhea" id="RHEA:24249"/>
    </physiologicalReaction>
</comment>
<evidence type="ECO:0000256" key="27">
    <source>
        <dbReference type="ARBA" id="ARBA00043826"/>
    </source>
</evidence>
<comment type="catalytic activity">
    <reaction evidence="31">
        <text>N(omega),N(omega)-dimethyl-L-arginine + glyoxylate = 5-(3,3-dimethylguanidino)-2-oxopentanoate + glycine</text>
        <dbReference type="Rhea" id="RHEA:77311"/>
        <dbReference type="ChEBI" id="CHEBI:36655"/>
        <dbReference type="ChEBI" id="CHEBI:57305"/>
        <dbReference type="ChEBI" id="CHEBI:58326"/>
        <dbReference type="ChEBI" id="CHEBI:197301"/>
    </reaction>
</comment>
<evidence type="ECO:0000256" key="24">
    <source>
        <dbReference type="ARBA" id="ARBA00043777"/>
    </source>
</evidence>
<dbReference type="Gene3D" id="3.40.640.10">
    <property type="entry name" value="Type I PLP-dependent aspartate aminotransferase-like (Major domain)"/>
    <property type="match status" value="1"/>
</dbReference>